<dbReference type="InterPro" id="IPR023996">
    <property type="entry name" value="TonB-dep_OMP_SusC/RagA"/>
</dbReference>
<evidence type="ECO:0000256" key="5">
    <source>
        <dbReference type="ARBA" id="ARBA00023077"/>
    </source>
</evidence>
<comment type="subcellular location">
    <subcellularLocation>
        <location evidence="1 8">Cell outer membrane</location>
        <topology evidence="1 8">Multi-pass membrane protein</topology>
    </subcellularLocation>
</comment>
<dbReference type="InterPro" id="IPR037066">
    <property type="entry name" value="Plug_dom_sf"/>
</dbReference>
<feature type="signal peptide" evidence="10">
    <location>
        <begin position="1"/>
        <end position="22"/>
    </location>
</feature>
<dbReference type="PROSITE" id="PS52016">
    <property type="entry name" value="TONB_DEPENDENT_REC_3"/>
    <property type="match status" value="1"/>
</dbReference>
<dbReference type="InterPro" id="IPR012910">
    <property type="entry name" value="Plug_dom"/>
</dbReference>
<evidence type="ECO:0000256" key="3">
    <source>
        <dbReference type="ARBA" id="ARBA00022452"/>
    </source>
</evidence>
<keyword evidence="4 8" id="KW-0812">Transmembrane</keyword>
<dbReference type="NCBIfam" id="TIGR04056">
    <property type="entry name" value="OMP_RagA_SusC"/>
    <property type="match status" value="1"/>
</dbReference>
<comment type="caution">
    <text evidence="13">The sequence shown here is derived from an EMBL/GenBank/DDBJ whole genome shotgun (WGS) entry which is preliminary data.</text>
</comment>
<keyword evidence="14" id="KW-1185">Reference proteome</keyword>
<dbReference type="Pfam" id="PF07715">
    <property type="entry name" value="Plug"/>
    <property type="match status" value="1"/>
</dbReference>
<dbReference type="InterPro" id="IPR039426">
    <property type="entry name" value="TonB-dep_rcpt-like"/>
</dbReference>
<dbReference type="InterPro" id="IPR023997">
    <property type="entry name" value="TonB-dep_OMP_SusC/RagA_CS"/>
</dbReference>
<keyword evidence="2 8" id="KW-0813">Transport</keyword>
<evidence type="ECO:0000256" key="7">
    <source>
        <dbReference type="ARBA" id="ARBA00023237"/>
    </source>
</evidence>
<dbReference type="Gene3D" id="2.60.40.1120">
    <property type="entry name" value="Carboxypeptidase-like, regulatory domain"/>
    <property type="match status" value="1"/>
</dbReference>
<dbReference type="SUPFAM" id="SSF56935">
    <property type="entry name" value="Porins"/>
    <property type="match status" value="1"/>
</dbReference>
<keyword evidence="6 8" id="KW-0472">Membrane</keyword>
<dbReference type="AlphaFoldDB" id="A0A4Y8AQP8"/>
<dbReference type="InterPro" id="IPR000531">
    <property type="entry name" value="Beta-barrel_TonB"/>
</dbReference>
<dbReference type="OrthoDB" id="9768177at2"/>
<evidence type="ECO:0000256" key="4">
    <source>
        <dbReference type="ARBA" id="ARBA00022692"/>
    </source>
</evidence>
<dbReference type="Pfam" id="PF00593">
    <property type="entry name" value="TonB_dep_Rec_b-barrel"/>
    <property type="match status" value="1"/>
</dbReference>
<dbReference type="EMBL" id="SNQI01000004">
    <property type="protein sequence ID" value="TEW73069.1"/>
    <property type="molecule type" value="Genomic_DNA"/>
</dbReference>
<feature type="domain" description="TonB-dependent receptor plug" evidence="12">
    <location>
        <begin position="116"/>
        <end position="241"/>
    </location>
</feature>
<dbReference type="InterPro" id="IPR036942">
    <property type="entry name" value="Beta-barrel_TonB_sf"/>
</dbReference>
<evidence type="ECO:0000313" key="14">
    <source>
        <dbReference type="Proteomes" id="UP000298517"/>
    </source>
</evidence>
<evidence type="ECO:0000256" key="6">
    <source>
        <dbReference type="ARBA" id="ARBA00023136"/>
    </source>
</evidence>
<proteinExistence type="inferred from homology"/>
<dbReference type="InterPro" id="IPR008969">
    <property type="entry name" value="CarboxyPept-like_regulatory"/>
</dbReference>
<sequence length="1037" mass="111763">MIQKVLKLFLVFCLLAYSSIQAQTVTGTITDATDGTPLPGVNVIIKGTSTGVSSDFDGNYSIDVSSDAAILQFSFLGYANQEITVSGKSIINVALVQSAESLDEVVVTALGIRREKKSLGYAIQEIQGDDMVEARENNIANAFAGKVSGLQVIRGSNGPASSSKIILRGSSSLSGDNQPLIVVDGVPLNNFTGASNNDFWNPSTDLGNGLSDIDPETIASISVLKGASAAALYGSRAGNGVILITTKKGRTQDGLGISYSMTSGFDTVFATADLQNSYGQGNNGIYDVLSGSSWGPKIEGQSVTDWEGNQVPMKVYDNIGNYHDTGISVNHSLTFQQQVSEGSSLYSSFSYLDDDSKLPGAKLKRLNLSTRATSNFGPNKSWTTDVKVNYIKATANNRPFGGQNGSASSVVNGFPRSLDITQFRAGTDEFGSMIWYNENGTNPYWSAKNALSEDSRDRFLMTGSIKKELTEWLTTEIKAGADMYTTNSESKLYAGGRNLPNGSYSAGKNTFTETNYSALITAAKDNVFGKFGGSVTLGGNLMYAKSSSINGSSGELEVPNLFSLNAGFNQPSVSSGFSEKKINSVYGTFQLNYDGYWFLDITGRNDWSSTLREDNRSFFYPSVSTSLVVTDLLKKSDVDLPEWINYGKIRASHAQVGNSLGAYQLYNSYWIGHDPNGNTTAGRNGTLFNDGLKSELIKSTEFGIETKLFSNRISLDFAWYKSNATNQLITIPLNPLSGYNDKMVNAGDIQNQGVELQLNARVLNTKDFYWDLGFNYSKNENKIIKLTDDVTERTLGGFDNVSIKAVAGEGYGDIYGTTFLRVEDETSPYFGELLLTNAGLPDTSNQSTYLGNQNADALIGITNSFAYKGLTFGISIDGRIGGKIFSGTNYNLQQSGVAAATAVNGNREDIVVEGVINTGTNDAPVYEPNTTAVSPQIYWGSIARGNLGITEANLYDATNIRIRTIQVKYAIPTSFIEKSFIKKASLGFSMNNVAMITNHLNGVDPESVYAISSNATGFENSSPPSSRTYFLNLSVNF</sequence>
<dbReference type="Gene3D" id="2.170.130.10">
    <property type="entry name" value="TonB-dependent receptor, plug domain"/>
    <property type="match status" value="1"/>
</dbReference>
<dbReference type="RefSeq" id="WP_134248772.1">
    <property type="nucleotide sequence ID" value="NZ_SNQI01000004.1"/>
</dbReference>
<comment type="similarity">
    <text evidence="8 9">Belongs to the TonB-dependent receptor family.</text>
</comment>
<evidence type="ECO:0000256" key="8">
    <source>
        <dbReference type="PROSITE-ProRule" id="PRU01360"/>
    </source>
</evidence>
<dbReference type="Pfam" id="PF13715">
    <property type="entry name" value="CarbopepD_reg_2"/>
    <property type="match status" value="1"/>
</dbReference>
<gene>
    <name evidence="13" type="ORF">E2488_12840</name>
</gene>
<accession>A0A4Y8AQP8</accession>
<feature type="domain" description="TonB-dependent receptor-like beta-barrel" evidence="11">
    <location>
        <begin position="419"/>
        <end position="782"/>
    </location>
</feature>
<keyword evidence="7 8" id="KW-0998">Cell outer membrane</keyword>
<protein>
    <submittedName>
        <fullName evidence="13">SusC/RagA family TonB-linked outer membrane protein</fullName>
    </submittedName>
</protein>
<keyword evidence="3 8" id="KW-1134">Transmembrane beta strand</keyword>
<evidence type="ECO:0000256" key="1">
    <source>
        <dbReference type="ARBA" id="ARBA00004571"/>
    </source>
</evidence>
<keyword evidence="10" id="KW-0732">Signal</keyword>
<organism evidence="13 14">
    <name type="scientific">Gramella jeungdoensis</name>
    <dbReference type="NCBI Taxonomy" id="708091"/>
    <lineage>
        <taxon>Bacteria</taxon>
        <taxon>Pseudomonadati</taxon>
        <taxon>Bacteroidota</taxon>
        <taxon>Flavobacteriia</taxon>
        <taxon>Flavobacteriales</taxon>
        <taxon>Flavobacteriaceae</taxon>
        <taxon>Christiangramia</taxon>
    </lineage>
</organism>
<dbReference type="Proteomes" id="UP000298517">
    <property type="component" value="Unassembled WGS sequence"/>
</dbReference>
<evidence type="ECO:0000259" key="11">
    <source>
        <dbReference type="Pfam" id="PF00593"/>
    </source>
</evidence>
<evidence type="ECO:0000259" key="12">
    <source>
        <dbReference type="Pfam" id="PF07715"/>
    </source>
</evidence>
<dbReference type="Gene3D" id="2.40.170.20">
    <property type="entry name" value="TonB-dependent receptor, beta-barrel domain"/>
    <property type="match status" value="1"/>
</dbReference>
<dbReference type="SUPFAM" id="SSF49464">
    <property type="entry name" value="Carboxypeptidase regulatory domain-like"/>
    <property type="match status" value="1"/>
</dbReference>
<feature type="chain" id="PRO_5021349216" evidence="10">
    <location>
        <begin position="23"/>
        <end position="1037"/>
    </location>
</feature>
<evidence type="ECO:0000256" key="9">
    <source>
        <dbReference type="RuleBase" id="RU003357"/>
    </source>
</evidence>
<dbReference type="NCBIfam" id="TIGR04057">
    <property type="entry name" value="SusC_RagA_signa"/>
    <property type="match status" value="1"/>
</dbReference>
<evidence type="ECO:0000256" key="2">
    <source>
        <dbReference type="ARBA" id="ARBA00022448"/>
    </source>
</evidence>
<keyword evidence="5 9" id="KW-0798">TonB box</keyword>
<evidence type="ECO:0000256" key="10">
    <source>
        <dbReference type="SAM" id="SignalP"/>
    </source>
</evidence>
<name>A0A4Y8AQP8_9FLAO</name>
<reference evidence="13 14" key="1">
    <citation type="journal article" date="2011" name="J. Microbiol.">
        <title>Gramella jeungdoensis sp. nov., isolated from a solar saltern in Korea.</title>
        <authorList>
            <person name="Joung Y."/>
            <person name="Kim H."/>
            <person name="Jang T."/>
            <person name="Ahn T.S."/>
            <person name="Joh K."/>
        </authorList>
    </citation>
    <scope>NUCLEOTIDE SEQUENCE [LARGE SCALE GENOMIC DNA]</scope>
    <source>
        <strain evidence="13 14">KCTC 23123</strain>
    </source>
</reference>
<evidence type="ECO:0000313" key="13">
    <source>
        <dbReference type="EMBL" id="TEW73069.1"/>
    </source>
</evidence>
<dbReference type="GO" id="GO:0009279">
    <property type="term" value="C:cell outer membrane"/>
    <property type="evidence" value="ECO:0007669"/>
    <property type="project" value="UniProtKB-SubCell"/>
</dbReference>